<dbReference type="Pfam" id="PF07714">
    <property type="entry name" value="PK_Tyr_Ser-Thr"/>
    <property type="match status" value="1"/>
</dbReference>
<dbReference type="Gene3D" id="1.25.40.20">
    <property type="entry name" value="Ankyrin repeat-containing domain"/>
    <property type="match status" value="2"/>
</dbReference>
<evidence type="ECO:0000259" key="4">
    <source>
        <dbReference type="PROSITE" id="PS50011"/>
    </source>
</evidence>
<name>A0A9W7CS52_9STRA</name>
<dbReference type="AlphaFoldDB" id="A0A9W7CS52"/>
<dbReference type="PANTHER" id="PTHR44329">
    <property type="entry name" value="SERINE/THREONINE-PROTEIN KINASE TNNI3K-RELATED"/>
    <property type="match status" value="1"/>
</dbReference>
<dbReference type="PRINTS" id="PR01415">
    <property type="entry name" value="ANKYRIN"/>
</dbReference>
<dbReference type="PROSITE" id="PS50088">
    <property type="entry name" value="ANK_REPEAT"/>
    <property type="match status" value="3"/>
</dbReference>
<evidence type="ECO:0000256" key="2">
    <source>
        <dbReference type="PROSITE-ProRule" id="PRU00023"/>
    </source>
</evidence>
<dbReference type="Proteomes" id="UP001165121">
    <property type="component" value="Unassembled WGS sequence"/>
</dbReference>
<dbReference type="EMBL" id="BSXT01001232">
    <property type="protein sequence ID" value="GMF40233.1"/>
    <property type="molecule type" value="Genomic_DNA"/>
</dbReference>
<feature type="region of interest" description="Disordered" evidence="3">
    <location>
        <begin position="190"/>
        <end position="226"/>
    </location>
</feature>
<comment type="caution">
    <text evidence="5">The sequence shown here is derived from an EMBL/GenBank/DDBJ whole genome shotgun (WGS) entry which is preliminary data.</text>
</comment>
<evidence type="ECO:0000313" key="5">
    <source>
        <dbReference type="EMBL" id="GMF40233.1"/>
    </source>
</evidence>
<dbReference type="SMART" id="SM00248">
    <property type="entry name" value="ANK"/>
    <property type="match status" value="3"/>
</dbReference>
<evidence type="ECO:0000256" key="1">
    <source>
        <dbReference type="ARBA" id="ARBA00005843"/>
    </source>
</evidence>
<dbReference type="InterPro" id="IPR051681">
    <property type="entry name" value="Ser/Thr_Kinases-Pseudokinases"/>
</dbReference>
<dbReference type="InterPro" id="IPR001245">
    <property type="entry name" value="Ser-Thr/Tyr_kinase_cat_dom"/>
</dbReference>
<dbReference type="InterPro" id="IPR002110">
    <property type="entry name" value="Ankyrin_rpt"/>
</dbReference>
<evidence type="ECO:0000256" key="3">
    <source>
        <dbReference type="SAM" id="MobiDB-lite"/>
    </source>
</evidence>
<dbReference type="Pfam" id="PF12796">
    <property type="entry name" value="Ank_2"/>
    <property type="match status" value="1"/>
</dbReference>
<keyword evidence="2" id="KW-0040">ANK repeat</keyword>
<dbReference type="InterPro" id="IPR011009">
    <property type="entry name" value="Kinase-like_dom_sf"/>
</dbReference>
<organism evidence="5 6">
    <name type="scientific">Phytophthora fragariaefolia</name>
    <dbReference type="NCBI Taxonomy" id="1490495"/>
    <lineage>
        <taxon>Eukaryota</taxon>
        <taxon>Sar</taxon>
        <taxon>Stramenopiles</taxon>
        <taxon>Oomycota</taxon>
        <taxon>Peronosporomycetes</taxon>
        <taxon>Peronosporales</taxon>
        <taxon>Peronosporaceae</taxon>
        <taxon>Phytophthora</taxon>
    </lineage>
</organism>
<dbReference type="PANTHER" id="PTHR44329:SF214">
    <property type="entry name" value="PROTEIN KINASE DOMAIN-CONTAINING PROTEIN"/>
    <property type="match status" value="1"/>
</dbReference>
<dbReference type="GO" id="GO:0004674">
    <property type="term" value="F:protein serine/threonine kinase activity"/>
    <property type="evidence" value="ECO:0007669"/>
    <property type="project" value="TreeGrafter"/>
</dbReference>
<feature type="domain" description="Protein kinase" evidence="4">
    <location>
        <begin position="434"/>
        <end position="686"/>
    </location>
</feature>
<feature type="repeat" description="ANK" evidence="2">
    <location>
        <begin position="65"/>
        <end position="97"/>
    </location>
</feature>
<dbReference type="InterPro" id="IPR000719">
    <property type="entry name" value="Prot_kinase_dom"/>
</dbReference>
<dbReference type="Pfam" id="PF13637">
    <property type="entry name" value="Ank_4"/>
    <property type="match status" value="1"/>
</dbReference>
<dbReference type="PROSITE" id="PS50297">
    <property type="entry name" value="ANK_REP_REGION"/>
    <property type="match status" value="3"/>
</dbReference>
<dbReference type="OrthoDB" id="114536at2759"/>
<accession>A0A9W7CS52</accession>
<feature type="repeat" description="ANK" evidence="2">
    <location>
        <begin position="98"/>
        <end position="130"/>
    </location>
</feature>
<dbReference type="InterPro" id="IPR036770">
    <property type="entry name" value="Ankyrin_rpt-contain_sf"/>
</dbReference>
<comment type="similarity">
    <text evidence="1">Belongs to the protein kinase superfamily. TKL Ser/Thr protein kinase family.</text>
</comment>
<dbReference type="SUPFAM" id="SSF56112">
    <property type="entry name" value="Protein kinase-like (PK-like)"/>
    <property type="match status" value="1"/>
</dbReference>
<dbReference type="PROSITE" id="PS50011">
    <property type="entry name" value="PROTEIN_KINASE_DOM"/>
    <property type="match status" value="1"/>
</dbReference>
<feature type="compositionally biased region" description="Basic and acidic residues" evidence="3">
    <location>
        <begin position="202"/>
        <end position="219"/>
    </location>
</feature>
<dbReference type="GO" id="GO:0005524">
    <property type="term" value="F:ATP binding"/>
    <property type="evidence" value="ECO:0007669"/>
    <property type="project" value="InterPro"/>
</dbReference>
<sequence>MAHLVEAVKRGRLQEVRTALARDEALNARDRDGWTALTAAAADGRSDILELLLGSGAHVDAPNRWGETALSRAAFGGHVGAARVVLDNGADINFADEDGDTPLHVAVLSNQLEVVSLLLERGADVEARNKAGVTAWGLACRDGRRALAEVIQGYHPTRRIPSRMWRAARGLGAWVSNWAGVASVREPEEEAVVDKSVGGGQGKEERDAVRLSPDEHTLSEDTCPSSSCGDGDTVTTLLPRLFESCEGMGETQDICEDMLERLRRVQMLVDDSKSAASTRARVSLQQITTRFHELLIQHTKQTSVVRLASTRTILGLLRDLHCDIDHVIAPLAPAQSISILTSWKTRWDDAVLEVEKRLTSSWESNSSDLSRELPDSASQTGALLLLNSESIRHRSRYSAQSQKLLESASKRIARMSGAPIPEIPEWFVPRHEVQRQATPFASGSFGKVYRGVWRGSKVVIKCVTVSSPLERSAFLREARIWHKARHPHILNFFGACYNCQPCLFICEEAANGNLVDYLDTKKAEGPVLAWRKLLEAALGLEYLHQYGIVHGDLKCNQILVSGEGVAKLTDFGFSFVSSGSKPTGSGGAIRWRAPECLGCNGQIPTFQSDVYSFGMCVVEALTYDVPWGVYLPDAAIMDNLRHHEFIPRPRQITSDAEWGFVLALCAFEPSKRMNLTDAIKQLQIFADVVAVKDKPYGMVSAGDHITQDSVRLSVNMSLQIVENTKNNQIRHTSATVFYTLLGAMVRKRYLRFRRVVCTTDSVSLQETSRKADYSTATQSVSSNSTVLSSNGVPTHQVPAFFSCCANAAMSFSLSPHDPRQREIYWLSPSKE</sequence>
<dbReference type="Gene3D" id="1.10.510.10">
    <property type="entry name" value="Transferase(Phosphotransferase) domain 1"/>
    <property type="match status" value="1"/>
</dbReference>
<proteinExistence type="inferred from homology"/>
<feature type="repeat" description="ANK" evidence="2">
    <location>
        <begin position="32"/>
        <end position="64"/>
    </location>
</feature>
<gene>
    <name evidence="5" type="ORF">Pfra01_001226500</name>
</gene>
<evidence type="ECO:0000313" key="6">
    <source>
        <dbReference type="Proteomes" id="UP001165121"/>
    </source>
</evidence>
<dbReference type="SUPFAM" id="SSF48403">
    <property type="entry name" value="Ankyrin repeat"/>
    <property type="match status" value="1"/>
</dbReference>
<reference evidence="5" key="1">
    <citation type="submission" date="2023-04" db="EMBL/GenBank/DDBJ databases">
        <title>Phytophthora fragariaefolia NBRC 109709.</title>
        <authorList>
            <person name="Ichikawa N."/>
            <person name="Sato H."/>
            <person name="Tonouchi N."/>
        </authorList>
    </citation>
    <scope>NUCLEOTIDE SEQUENCE</scope>
    <source>
        <strain evidence="5">NBRC 109709</strain>
    </source>
</reference>
<keyword evidence="6" id="KW-1185">Reference proteome</keyword>
<protein>
    <submittedName>
        <fullName evidence="5">Unnamed protein product</fullName>
    </submittedName>
</protein>